<dbReference type="AlphaFoldDB" id="A0A919L9G8"/>
<dbReference type="EMBL" id="BNEE01000003">
    <property type="protein sequence ID" value="GHI82953.1"/>
    <property type="molecule type" value="Genomic_DNA"/>
</dbReference>
<sequence>MPGTDELVPQPYQVGKIRHMPEPVGQESDTKIVTVAHGRCAGGGDRRGAMRAARLHPEEPLA</sequence>
<comment type="caution">
    <text evidence="2">The sequence shown here is derived from an EMBL/GenBank/DDBJ whole genome shotgun (WGS) entry which is preliminary data.</text>
</comment>
<gene>
    <name evidence="2" type="ORF">Sxan_03170</name>
</gene>
<organism evidence="2 3">
    <name type="scientific">Streptomyces xanthophaeus</name>
    <dbReference type="NCBI Taxonomy" id="67385"/>
    <lineage>
        <taxon>Bacteria</taxon>
        <taxon>Bacillati</taxon>
        <taxon>Actinomycetota</taxon>
        <taxon>Actinomycetes</taxon>
        <taxon>Kitasatosporales</taxon>
        <taxon>Streptomycetaceae</taxon>
        <taxon>Streptomyces</taxon>
    </lineage>
</organism>
<evidence type="ECO:0000313" key="2">
    <source>
        <dbReference type="EMBL" id="GHI82953.1"/>
    </source>
</evidence>
<feature type="region of interest" description="Disordered" evidence="1">
    <location>
        <begin position="39"/>
        <end position="62"/>
    </location>
</feature>
<name>A0A919L9G8_9ACTN</name>
<protein>
    <submittedName>
        <fullName evidence="2">Uncharacterized protein</fullName>
    </submittedName>
</protein>
<evidence type="ECO:0000256" key="1">
    <source>
        <dbReference type="SAM" id="MobiDB-lite"/>
    </source>
</evidence>
<proteinExistence type="predicted"/>
<evidence type="ECO:0000313" key="3">
    <source>
        <dbReference type="Proteomes" id="UP000600026"/>
    </source>
</evidence>
<accession>A0A919L9G8</accession>
<reference evidence="2" key="1">
    <citation type="submission" date="2020-09" db="EMBL/GenBank/DDBJ databases">
        <title>Whole genome shotgun sequence of Streptomyces xanthophaeus NBRC 12829.</title>
        <authorList>
            <person name="Komaki H."/>
            <person name="Tamura T."/>
        </authorList>
    </citation>
    <scope>NUCLEOTIDE SEQUENCE</scope>
    <source>
        <strain evidence="2">NBRC 12829</strain>
    </source>
</reference>
<keyword evidence="3" id="KW-1185">Reference proteome</keyword>
<dbReference type="Proteomes" id="UP000600026">
    <property type="component" value="Unassembled WGS sequence"/>
</dbReference>